<dbReference type="Proteomes" id="UP000293162">
    <property type="component" value="Unassembled WGS sequence"/>
</dbReference>
<dbReference type="RefSeq" id="WP_130024130.1">
    <property type="nucleotide sequence ID" value="NZ_SEWF01000077.1"/>
</dbReference>
<dbReference type="EMBL" id="SEWF01000077">
    <property type="protein sequence ID" value="RYU92706.1"/>
    <property type="molecule type" value="Genomic_DNA"/>
</dbReference>
<reference evidence="1 2" key="1">
    <citation type="submission" date="2019-02" db="EMBL/GenBank/DDBJ databases">
        <title>Bacterial novel species Emticicia sp. 17J42-9 isolated from soil.</title>
        <authorList>
            <person name="Jung H.-Y."/>
        </authorList>
    </citation>
    <scope>NUCLEOTIDE SEQUENCE [LARGE SCALE GENOMIC DNA]</scope>
    <source>
        <strain evidence="1 2">17J42-9</strain>
    </source>
</reference>
<dbReference type="AlphaFoldDB" id="A0A4Q5LSX5"/>
<organism evidence="1 2">
    <name type="scientific">Emticicia agri</name>
    <dbReference type="NCBI Taxonomy" id="2492393"/>
    <lineage>
        <taxon>Bacteria</taxon>
        <taxon>Pseudomonadati</taxon>
        <taxon>Bacteroidota</taxon>
        <taxon>Cytophagia</taxon>
        <taxon>Cytophagales</taxon>
        <taxon>Leadbetterellaceae</taxon>
        <taxon>Emticicia</taxon>
    </lineage>
</organism>
<keyword evidence="2" id="KW-1185">Reference proteome</keyword>
<name>A0A4Q5LSX5_9BACT</name>
<accession>A0A4Q5LSX5</accession>
<evidence type="ECO:0000313" key="1">
    <source>
        <dbReference type="EMBL" id="RYU92706.1"/>
    </source>
</evidence>
<sequence>MPLDIYLFKNHEPKKFLGSVNIENSAVWEVIWEKLSEASALSIDPYGTTRLYANHVSTLLRILNNFYQSESTVLQLREILEPINLGKNDCVLFEGD</sequence>
<proteinExistence type="predicted"/>
<gene>
    <name evidence="1" type="ORF">EWM59_25865</name>
</gene>
<comment type="caution">
    <text evidence="1">The sequence shown here is derived from an EMBL/GenBank/DDBJ whole genome shotgun (WGS) entry which is preliminary data.</text>
</comment>
<dbReference type="OrthoDB" id="9182282at2"/>
<protein>
    <submittedName>
        <fullName evidence="1">Uncharacterized protein</fullName>
    </submittedName>
</protein>
<evidence type="ECO:0000313" key="2">
    <source>
        <dbReference type="Proteomes" id="UP000293162"/>
    </source>
</evidence>